<organism evidence="1">
    <name type="scientific">Ralstonia solanacearum</name>
    <name type="common">Pseudomonas solanacearum</name>
    <dbReference type="NCBI Taxonomy" id="305"/>
    <lineage>
        <taxon>Bacteria</taxon>
        <taxon>Pseudomonadati</taxon>
        <taxon>Pseudomonadota</taxon>
        <taxon>Betaproteobacteria</taxon>
        <taxon>Burkholderiales</taxon>
        <taxon>Burkholderiaceae</taxon>
        <taxon>Ralstonia</taxon>
        <taxon>Ralstonia solanacearum species complex</taxon>
    </lineage>
</organism>
<evidence type="ECO:0000313" key="1">
    <source>
        <dbReference type="EMBL" id="CUV17763.1"/>
    </source>
</evidence>
<dbReference type="EMBL" id="LN899821">
    <property type="protein sequence ID" value="CUV17763.1"/>
    <property type="molecule type" value="Genomic_DNA"/>
</dbReference>
<sequence>MAVGWFHIRPIDSATPLATTTSSLGLGTWQSPGTDVRVSNANTLSLTFTHFFDDNWARRCNWAWGRSRPAPER</sequence>
<reference evidence="1" key="1">
    <citation type="submission" date="2015-10" db="EMBL/GenBank/DDBJ databases">
        <authorList>
            <person name="Gilbert D.G."/>
        </authorList>
    </citation>
    <scope>NUCLEOTIDE SEQUENCE</scope>
    <source>
        <strain evidence="1">Phyl III-seqv23</strain>
    </source>
</reference>
<dbReference type="EMBL" id="LN899824">
    <property type="protein sequence ID" value="CUV29287.1"/>
    <property type="molecule type" value="Genomic_DNA"/>
</dbReference>
<gene>
    <name evidence="1" type="ORF">PSS4_v1_380042</name>
    <name evidence="2" type="ORF">RUN1985_v1_330001</name>
</gene>
<dbReference type="Gene3D" id="2.40.160.20">
    <property type="match status" value="1"/>
</dbReference>
<evidence type="ECO:0000313" key="2">
    <source>
        <dbReference type="EMBL" id="CUV29287.1"/>
    </source>
</evidence>
<dbReference type="AlphaFoldDB" id="A0A0S4U6H4"/>
<proteinExistence type="predicted"/>
<protein>
    <submittedName>
        <fullName evidence="1">Outer membrane protein w</fullName>
    </submittedName>
</protein>
<accession>A0A0S4U6H4</accession>
<name>A0A0S4U6H4_RALSL</name>